<dbReference type="Pfam" id="PF06985">
    <property type="entry name" value="HET"/>
    <property type="match status" value="1"/>
</dbReference>
<dbReference type="InterPro" id="IPR052895">
    <property type="entry name" value="HetReg/Transcr_Mod"/>
</dbReference>
<dbReference type="Pfam" id="PF26639">
    <property type="entry name" value="Het-6_barrel"/>
    <property type="match status" value="1"/>
</dbReference>
<feature type="domain" description="Heterokaryon incompatibility" evidence="1">
    <location>
        <begin position="175"/>
        <end position="357"/>
    </location>
</feature>
<gene>
    <name evidence="2" type="ORF">L207DRAFT_520040</name>
</gene>
<protein>
    <submittedName>
        <fullName evidence="2">HET-domain-containing protein</fullName>
    </submittedName>
</protein>
<dbReference type="PANTHER" id="PTHR24148:SF73">
    <property type="entry name" value="HET DOMAIN PROTEIN (AFU_ORTHOLOGUE AFUA_8G01020)"/>
    <property type="match status" value="1"/>
</dbReference>
<evidence type="ECO:0000313" key="3">
    <source>
        <dbReference type="Proteomes" id="UP000235786"/>
    </source>
</evidence>
<proteinExistence type="predicted"/>
<dbReference type="OrthoDB" id="2157530at2759"/>
<dbReference type="PANTHER" id="PTHR24148">
    <property type="entry name" value="ANKYRIN REPEAT DOMAIN-CONTAINING PROTEIN 39 HOMOLOG-RELATED"/>
    <property type="match status" value="1"/>
</dbReference>
<sequence length="881" mass="101190">MSHPKYIPVQPWWDKVVERTVDTIMVLSVLVRIPVSVYIFHCRWAAESCCKPYWRLGILWGFLKSTGKIFKWELLVALGFSLPHILHASNFIRIHLSSFERKARRDLFHRRKRLRAIEKPHENTTDEDGGDESYNYAALDSSDNEIRLLRLHPGSRNEQVRVDIIYASLYDKPRYIALSYVWGQAAERIHPISVNGSRYHITENLFHALEHLRNVQGSDAEIPFWIDALCINQDNDSEKSEQVLCMKDIYSQAYKVLVWLGPPSEKSELALAKMKAIEASFYIAMHSNEPMQEEDREEEKYQKKSANVVDNSHQNRNGYEPLMFSYDEHDQQFQGTLDAIADFLDNLWWGRAWIAQEVSSPTSHNTPLGNVEIVMGRQLQTISFRSTVKMLAFVLHLVAGTKDSQGGPIADMLKRADKASIGISRLISISMLREKSTPISQRIIMAITTALSRMESQPTMEQLLWTLKVRPMLNLFRGLKCQNSVDKVYAALPLVLPSGHSDFAPNYELSTADVYIQVAESFIKHERCLSILADCSGTNPEMPSWVPDFRYLLDSYSMCRRFDTHCRPIYRASRKRNAGASVSREMFFPKISPSCVETKTEVYEPKQPQEVISSLRSVLNAQGVILDKIKILAPFVTDSRTIRRPSWEKLLEELPKHYVPTNEPTTHSYQRILTADVERSSTFYGDEAFATFPQRVASVLEGLERDFWGWITQAHKNLPSYSVLQTHDDITGSRRKHDVWKRGAPIDEAFFNRPEPSVYPDTSLLSDAESEKVLAKRDETRRVKDLIENTTVNRVFCVTKKGYMGLVPYRSKEDDLIVVLFGGHTPFVPREQESDILSFSENERRWQLIGECYVHGFMDGEGLNGLDKQGTDKRSEKFILI</sequence>
<evidence type="ECO:0000259" key="1">
    <source>
        <dbReference type="Pfam" id="PF06985"/>
    </source>
</evidence>
<dbReference type="Proteomes" id="UP000235786">
    <property type="component" value="Unassembled WGS sequence"/>
</dbReference>
<reference evidence="2 3" key="1">
    <citation type="submission" date="2016-04" db="EMBL/GenBank/DDBJ databases">
        <title>A degradative enzymes factory behind the ericoid mycorrhizal symbiosis.</title>
        <authorList>
            <consortium name="DOE Joint Genome Institute"/>
            <person name="Martino E."/>
            <person name="Morin E."/>
            <person name="Grelet G."/>
            <person name="Kuo A."/>
            <person name="Kohler A."/>
            <person name="Daghino S."/>
            <person name="Barry K."/>
            <person name="Choi C."/>
            <person name="Cichocki N."/>
            <person name="Clum A."/>
            <person name="Copeland A."/>
            <person name="Hainaut M."/>
            <person name="Haridas S."/>
            <person name="Labutti K."/>
            <person name="Lindquist E."/>
            <person name="Lipzen A."/>
            <person name="Khouja H.-R."/>
            <person name="Murat C."/>
            <person name="Ohm R."/>
            <person name="Olson A."/>
            <person name="Spatafora J."/>
            <person name="Veneault-Fourrey C."/>
            <person name="Henrissat B."/>
            <person name="Grigoriev I."/>
            <person name="Martin F."/>
            <person name="Perotto S."/>
        </authorList>
    </citation>
    <scope>NUCLEOTIDE SEQUENCE [LARGE SCALE GENOMIC DNA]</scope>
    <source>
        <strain evidence="2 3">F</strain>
    </source>
</reference>
<keyword evidence="3" id="KW-1185">Reference proteome</keyword>
<dbReference type="EMBL" id="KZ613966">
    <property type="protein sequence ID" value="PMD30541.1"/>
    <property type="molecule type" value="Genomic_DNA"/>
</dbReference>
<name>A0A2J6QWA6_HYAVF</name>
<accession>A0A2J6QWA6</accession>
<organism evidence="2 3">
    <name type="scientific">Hyaloscypha variabilis (strain UAMH 11265 / GT02V1 / F)</name>
    <name type="common">Meliniomyces variabilis</name>
    <dbReference type="NCBI Taxonomy" id="1149755"/>
    <lineage>
        <taxon>Eukaryota</taxon>
        <taxon>Fungi</taxon>
        <taxon>Dikarya</taxon>
        <taxon>Ascomycota</taxon>
        <taxon>Pezizomycotina</taxon>
        <taxon>Leotiomycetes</taxon>
        <taxon>Helotiales</taxon>
        <taxon>Hyaloscyphaceae</taxon>
        <taxon>Hyaloscypha</taxon>
        <taxon>Hyaloscypha variabilis</taxon>
    </lineage>
</organism>
<evidence type="ECO:0000313" key="2">
    <source>
        <dbReference type="EMBL" id="PMD30541.1"/>
    </source>
</evidence>
<dbReference type="InterPro" id="IPR010730">
    <property type="entry name" value="HET"/>
</dbReference>
<dbReference type="AlphaFoldDB" id="A0A2J6QWA6"/>